<accession>A0A067RB68</accession>
<dbReference type="OrthoDB" id="63112at2759"/>
<name>A0A067RB68_ZOONE</name>
<evidence type="ECO:0000313" key="2">
    <source>
        <dbReference type="Proteomes" id="UP000027135"/>
    </source>
</evidence>
<sequence length="502" mass="56900">MPRLAQPIALRRKTLLKLMDILYDKFREWIAKLSRAAETGREDYLRQVQNVAKESQDINKILTALPIQITEDLIPIIQQIIGSIAWLDANDEKFKAAASYDEENYNSVCRSMLRSVLLATTRHYNTAHLSSSFVLKLLIQAMEITSNLKVFVLDTKTETDLSTVMASNIHFLKKLQLFTYFFGCTDEVVEQLGLHCTDLRLLIIPHSSAVTDASVPHIIKLKKLIYVDILNTQVSCELYGMLLSESQNIENVHYLSRNHDTLGNISAENLSRIKIVTGYKTSIDTIVEKCPNITVLVMHHITADVSNMTALTRLTILRVSNGDYCTSNLNAAFQGMGHRLFELMLHNIKNLNIAHIITFCPCLENLGVERSTFSSDQNTLDPGNPHFKSVKFLRILETSENEVFLQHLRNYINLDTLQCDKVKEIDDSFVSETIRTGGLKNIANFLVVNAGDLTMRTVELLISNCHQLFTLGYLSRWSGLNPELISNINITVRTRNLDIQIL</sequence>
<dbReference type="Gene3D" id="3.80.10.10">
    <property type="entry name" value="Ribonuclease Inhibitor"/>
    <property type="match status" value="1"/>
</dbReference>
<keyword evidence="2" id="KW-1185">Reference proteome</keyword>
<dbReference type="InterPro" id="IPR032675">
    <property type="entry name" value="LRR_dom_sf"/>
</dbReference>
<dbReference type="Proteomes" id="UP000027135">
    <property type="component" value="Unassembled WGS sequence"/>
</dbReference>
<dbReference type="SUPFAM" id="SSF52047">
    <property type="entry name" value="RNI-like"/>
    <property type="match status" value="1"/>
</dbReference>
<evidence type="ECO:0000313" key="1">
    <source>
        <dbReference type="EMBL" id="KDR20993.1"/>
    </source>
</evidence>
<dbReference type="AlphaFoldDB" id="A0A067RB68"/>
<dbReference type="EMBL" id="KK852575">
    <property type="protein sequence ID" value="KDR20993.1"/>
    <property type="molecule type" value="Genomic_DNA"/>
</dbReference>
<dbReference type="InParanoid" id="A0A067RB68"/>
<organism evidence="1 2">
    <name type="scientific">Zootermopsis nevadensis</name>
    <name type="common">Dampwood termite</name>
    <dbReference type="NCBI Taxonomy" id="136037"/>
    <lineage>
        <taxon>Eukaryota</taxon>
        <taxon>Metazoa</taxon>
        <taxon>Ecdysozoa</taxon>
        <taxon>Arthropoda</taxon>
        <taxon>Hexapoda</taxon>
        <taxon>Insecta</taxon>
        <taxon>Pterygota</taxon>
        <taxon>Neoptera</taxon>
        <taxon>Polyneoptera</taxon>
        <taxon>Dictyoptera</taxon>
        <taxon>Blattodea</taxon>
        <taxon>Blattoidea</taxon>
        <taxon>Termitoidae</taxon>
        <taxon>Termopsidae</taxon>
        <taxon>Zootermopsis</taxon>
    </lineage>
</organism>
<proteinExistence type="predicted"/>
<reference evidence="1 2" key="1">
    <citation type="journal article" date="2014" name="Nat. Commun.">
        <title>Molecular traces of alternative social organization in a termite genome.</title>
        <authorList>
            <person name="Terrapon N."/>
            <person name="Li C."/>
            <person name="Robertson H.M."/>
            <person name="Ji L."/>
            <person name="Meng X."/>
            <person name="Booth W."/>
            <person name="Chen Z."/>
            <person name="Childers C.P."/>
            <person name="Glastad K.M."/>
            <person name="Gokhale K."/>
            <person name="Gowin J."/>
            <person name="Gronenberg W."/>
            <person name="Hermansen R.A."/>
            <person name="Hu H."/>
            <person name="Hunt B.G."/>
            <person name="Huylmans A.K."/>
            <person name="Khalil S.M."/>
            <person name="Mitchell R.D."/>
            <person name="Munoz-Torres M.C."/>
            <person name="Mustard J.A."/>
            <person name="Pan H."/>
            <person name="Reese J.T."/>
            <person name="Scharf M.E."/>
            <person name="Sun F."/>
            <person name="Vogel H."/>
            <person name="Xiao J."/>
            <person name="Yang W."/>
            <person name="Yang Z."/>
            <person name="Yang Z."/>
            <person name="Zhou J."/>
            <person name="Zhu J."/>
            <person name="Brent C.S."/>
            <person name="Elsik C.G."/>
            <person name="Goodisman M.A."/>
            <person name="Liberles D.A."/>
            <person name="Roe R.M."/>
            <person name="Vargo E.L."/>
            <person name="Vilcinskas A."/>
            <person name="Wang J."/>
            <person name="Bornberg-Bauer E."/>
            <person name="Korb J."/>
            <person name="Zhang G."/>
            <person name="Liebig J."/>
        </authorList>
    </citation>
    <scope>NUCLEOTIDE SEQUENCE [LARGE SCALE GENOMIC DNA]</scope>
    <source>
        <tissue evidence="1">Whole organism</tissue>
    </source>
</reference>
<gene>
    <name evidence="1" type="ORF">L798_04505</name>
</gene>
<protein>
    <submittedName>
        <fullName evidence="1">Uncharacterized protein</fullName>
    </submittedName>
</protein>